<dbReference type="SMART" id="SM00116">
    <property type="entry name" value="CBS"/>
    <property type="match status" value="2"/>
</dbReference>
<dbReference type="PIRSF" id="PIRSF026546">
    <property type="entry name" value="UCP026546_CBS_YqzB"/>
    <property type="match status" value="1"/>
</dbReference>
<reference evidence="5" key="1">
    <citation type="submission" date="2017-02" db="EMBL/GenBank/DDBJ databases">
        <authorList>
            <person name="Varghese N."/>
            <person name="Submissions S."/>
        </authorList>
    </citation>
    <scope>NUCLEOTIDE SEQUENCE [LARGE SCALE GENOMIC DNA]</scope>
    <source>
        <strain evidence="5">ATCC 35199</strain>
    </source>
</reference>
<dbReference type="InterPro" id="IPR016842">
    <property type="entry name" value="UCP026546_HTH-CBS"/>
</dbReference>
<dbReference type="InterPro" id="IPR051462">
    <property type="entry name" value="CBS_domain-containing"/>
</dbReference>
<organism evidence="4 5">
    <name type="scientific">Acetoanaerobium noterae</name>
    <dbReference type="NCBI Taxonomy" id="745369"/>
    <lineage>
        <taxon>Bacteria</taxon>
        <taxon>Bacillati</taxon>
        <taxon>Bacillota</taxon>
        <taxon>Clostridia</taxon>
        <taxon>Peptostreptococcales</taxon>
        <taxon>Filifactoraceae</taxon>
        <taxon>Acetoanaerobium</taxon>
    </lineage>
</organism>
<evidence type="ECO:0000256" key="1">
    <source>
        <dbReference type="ARBA" id="ARBA00022737"/>
    </source>
</evidence>
<dbReference type="Pfam" id="PF00571">
    <property type="entry name" value="CBS"/>
    <property type="match status" value="2"/>
</dbReference>
<dbReference type="Pfam" id="PF08279">
    <property type="entry name" value="HTH_11"/>
    <property type="match status" value="1"/>
</dbReference>
<keyword evidence="5" id="KW-1185">Reference proteome</keyword>
<evidence type="ECO:0000256" key="2">
    <source>
        <dbReference type="PROSITE-ProRule" id="PRU00703"/>
    </source>
</evidence>
<protein>
    <submittedName>
        <fullName evidence="4">CBS domain-containing protein</fullName>
    </submittedName>
</protein>
<dbReference type="PROSITE" id="PS51371">
    <property type="entry name" value="CBS"/>
    <property type="match status" value="1"/>
</dbReference>
<dbReference type="SUPFAM" id="SSF46785">
    <property type="entry name" value="Winged helix' DNA-binding domain"/>
    <property type="match status" value="1"/>
</dbReference>
<dbReference type="Proteomes" id="UP000243406">
    <property type="component" value="Unassembled WGS sequence"/>
</dbReference>
<dbReference type="PANTHER" id="PTHR48108:SF32">
    <property type="entry name" value="TRANSCRIPTIONAL REPRESSOR CCPN"/>
    <property type="match status" value="1"/>
</dbReference>
<dbReference type="AlphaFoldDB" id="A0A1T4ZXK8"/>
<evidence type="ECO:0000313" key="4">
    <source>
        <dbReference type="EMBL" id="SKB27267.1"/>
    </source>
</evidence>
<evidence type="ECO:0000313" key="5">
    <source>
        <dbReference type="Proteomes" id="UP000243406"/>
    </source>
</evidence>
<dbReference type="OrthoDB" id="9793615at2"/>
<name>A0A1T4ZXK8_9FIRM</name>
<sequence>MEVRKIQITERQQKIIDIVKADQPITSEQIASKLGLTRATLRPDLSILTMSGLLDARPKVGYFYTENAIKSYSIREISNKKVANVMSIPIIIEENVSIHSAIVTMFLEDVGSIFITSNKYLSGVVSRKDLLKSAIGNGDISSIPVSMAMTRMPNIICVKENETVEDALRKLIEHEVDSLPVVQIEKEGNNEQYVVVGRFSKTTVARLFMEILQN</sequence>
<dbReference type="InterPro" id="IPR013196">
    <property type="entry name" value="HTH_11"/>
</dbReference>
<keyword evidence="2" id="KW-0129">CBS domain</keyword>
<dbReference type="Gene3D" id="1.10.10.10">
    <property type="entry name" value="Winged helix-like DNA-binding domain superfamily/Winged helix DNA-binding domain"/>
    <property type="match status" value="1"/>
</dbReference>
<dbReference type="RefSeq" id="WP_079588474.1">
    <property type="nucleotide sequence ID" value="NZ_CP154629.1"/>
</dbReference>
<dbReference type="EMBL" id="FUYN01000001">
    <property type="protein sequence ID" value="SKB27267.1"/>
    <property type="molecule type" value="Genomic_DNA"/>
</dbReference>
<dbReference type="PANTHER" id="PTHR48108">
    <property type="entry name" value="CBS DOMAIN-CONTAINING PROTEIN CBSX2, CHLOROPLASTIC"/>
    <property type="match status" value="1"/>
</dbReference>
<keyword evidence="1" id="KW-0677">Repeat</keyword>
<feature type="domain" description="CBS" evidence="3">
    <location>
        <begin position="149"/>
        <end position="214"/>
    </location>
</feature>
<dbReference type="InterPro" id="IPR046342">
    <property type="entry name" value="CBS_dom_sf"/>
</dbReference>
<accession>A0A1T4ZXK8</accession>
<proteinExistence type="predicted"/>
<dbReference type="InterPro" id="IPR036388">
    <property type="entry name" value="WH-like_DNA-bd_sf"/>
</dbReference>
<dbReference type="SUPFAM" id="SSF54631">
    <property type="entry name" value="CBS-domain pair"/>
    <property type="match status" value="1"/>
</dbReference>
<dbReference type="InterPro" id="IPR036390">
    <property type="entry name" value="WH_DNA-bd_sf"/>
</dbReference>
<evidence type="ECO:0000259" key="3">
    <source>
        <dbReference type="PROSITE" id="PS51371"/>
    </source>
</evidence>
<dbReference type="Gene3D" id="3.10.580.10">
    <property type="entry name" value="CBS-domain"/>
    <property type="match status" value="1"/>
</dbReference>
<dbReference type="InterPro" id="IPR000644">
    <property type="entry name" value="CBS_dom"/>
</dbReference>
<dbReference type="CDD" id="cd04617">
    <property type="entry name" value="CBS_pair_CcpN"/>
    <property type="match status" value="1"/>
</dbReference>
<gene>
    <name evidence="4" type="ORF">SAMN02745120_0493</name>
</gene>